<evidence type="ECO:0000313" key="3">
    <source>
        <dbReference type="Proteomes" id="UP000321947"/>
    </source>
</evidence>
<feature type="compositionally biased region" description="Polar residues" evidence="1">
    <location>
        <begin position="77"/>
        <end position="94"/>
    </location>
</feature>
<evidence type="ECO:0000256" key="1">
    <source>
        <dbReference type="SAM" id="MobiDB-lite"/>
    </source>
</evidence>
<reference evidence="2 3" key="1">
    <citation type="submission" date="2019-08" db="EMBL/GenBank/DDBJ databases">
        <title>Draft genome sequences of two oriental melons (Cucumis melo L. var makuwa).</title>
        <authorList>
            <person name="Kwon S.-Y."/>
        </authorList>
    </citation>
    <scope>NUCLEOTIDE SEQUENCE [LARGE SCALE GENOMIC DNA]</scope>
    <source>
        <strain evidence="3">cv. Chang Bougi</strain>
        <tissue evidence="2">Leaf</tissue>
    </source>
</reference>
<dbReference type="EMBL" id="SSTD01003661">
    <property type="protein sequence ID" value="TYK25887.1"/>
    <property type="molecule type" value="Genomic_DNA"/>
</dbReference>
<proteinExistence type="predicted"/>
<name>A0A5D3DQD9_CUCMM</name>
<feature type="region of interest" description="Disordered" evidence="1">
    <location>
        <begin position="71"/>
        <end position="94"/>
    </location>
</feature>
<gene>
    <name evidence="2" type="ORF">E5676_scaffold436G001130</name>
</gene>
<evidence type="ECO:0000313" key="2">
    <source>
        <dbReference type="EMBL" id="TYK25887.1"/>
    </source>
</evidence>
<accession>A0A5D3DQD9</accession>
<sequence>MPNLKDPLTDQGDYPFPDLLEYSLCDPLAFIDDAFKESEDVAQTPVASSNKETLENVIDDLLLKRKQIASEDAGKTFQHSSPKQTPKATTQNTK</sequence>
<dbReference type="AlphaFoldDB" id="A0A5D3DQD9"/>
<organism evidence="2 3">
    <name type="scientific">Cucumis melo var. makuwa</name>
    <name type="common">Oriental melon</name>
    <dbReference type="NCBI Taxonomy" id="1194695"/>
    <lineage>
        <taxon>Eukaryota</taxon>
        <taxon>Viridiplantae</taxon>
        <taxon>Streptophyta</taxon>
        <taxon>Embryophyta</taxon>
        <taxon>Tracheophyta</taxon>
        <taxon>Spermatophyta</taxon>
        <taxon>Magnoliopsida</taxon>
        <taxon>eudicotyledons</taxon>
        <taxon>Gunneridae</taxon>
        <taxon>Pentapetalae</taxon>
        <taxon>rosids</taxon>
        <taxon>fabids</taxon>
        <taxon>Cucurbitales</taxon>
        <taxon>Cucurbitaceae</taxon>
        <taxon>Benincaseae</taxon>
        <taxon>Cucumis</taxon>
    </lineage>
</organism>
<protein>
    <submittedName>
        <fullName evidence="2">Uncharacterized protein</fullName>
    </submittedName>
</protein>
<dbReference type="Proteomes" id="UP000321947">
    <property type="component" value="Unassembled WGS sequence"/>
</dbReference>
<comment type="caution">
    <text evidence="2">The sequence shown here is derived from an EMBL/GenBank/DDBJ whole genome shotgun (WGS) entry which is preliminary data.</text>
</comment>